<keyword evidence="1" id="KW-0812">Transmembrane</keyword>
<gene>
    <name evidence="2" type="ORF">S01H4_59682</name>
</gene>
<protein>
    <recommendedName>
        <fullName evidence="3">Fibronectin type-III domain-containing protein</fullName>
    </recommendedName>
</protein>
<keyword evidence="1" id="KW-1133">Transmembrane helix</keyword>
<evidence type="ECO:0000256" key="1">
    <source>
        <dbReference type="SAM" id="Phobius"/>
    </source>
</evidence>
<dbReference type="SUPFAM" id="SSF49265">
    <property type="entry name" value="Fibronectin type III"/>
    <property type="match status" value="1"/>
</dbReference>
<proteinExistence type="predicted"/>
<dbReference type="InterPro" id="IPR036116">
    <property type="entry name" value="FN3_sf"/>
</dbReference>
<dbReference type="InterPro" id="IPR013783">
    <property type="entry name" value="Ig-like_fold"/>
</dbReference>
<reference evidence="2" key="1">
    <citation type="journal article" date="2014" name="Front. Microbiol.">
        <title>High frequency of phylogenetically diverse reductive dehalogenase-homologous genes in deep subseafloor sedimentary metagenomes.</title>
        <authorList>
            <person name="Kawai M."/>
            <person name="Futagami T."/>
            <person name="Toyoda A."/>
            <person name="Takaki Y."/>
            <person name="Nishi S."/>
            <person name="Hori S."/>
            <person name="Arai W."/>
            <person name="Tsubouchi T."/>
            <person name="Morono Y."/>
            <person name="Uchiyama I."/>
            <person name="Ito T."/>
            <person name="Fujiyama A."/>
            <person name="Inagaki F."/>
            <person name="Takami H."/>
        </authorList>
    </citation>
    <scope>NUCLEOTIDE SEQUENCE</scope>
    <source>
        <strain evidence="2">Expedition CK06-06</strain>
    </source>
</reference>
<accession>X1DQ51</accession>
<keyword evidence="1" id="KW-0472">Membrane</keyword>
<evidence type="ECO:0000313" key="2">
    <source>
        <dbReference type="EMBL" id="GAH10375.1"/>
    </source>
</evidence>
<comment type="caution">
    <text evidence="2">The sequence shown here is derived from an EMBL/GenBank/DDBJ whole genome shotgun (WGS) entry which is preliminary data.</text>
</comment>
<organism evidence="2">
    <name type="scientific">marine sediment metagenome</name>
    <dbReference type="NCBI Taxonomy" id="412755"/>
    <lineage>
        <taxon>unclassified sequences</taxon>
        <taxon>metagenomes</taxon>
        <taxon>ecological metagenomes</taxon>
    </lineage>
</organism>
<name>X1DQ51_9ZZZZ</name>
<sequence length="127" mass="13791">MWAETYEFELSTGSSTTAGGYFTDVLVGLTGTNALVSTAWKCDIGLDYETRYYWHVKAFGVDTETPWSDVGTFTTMGVAPAPPEPAPPVVIPPVEEITPIWLWVIIGIGAALMIAVIILIVTTRRVP</sequence>
<feature type="transmembrane region" description="Helical" evidence="1">
    <location>
        <begin position="100"/>
        <end position="121"/>
    </location>
</feature>
<dbReference type="Gene3D" id="2.60.40.10">
    <property type="entry name" value="Immunoglobulins"/>
    <property type="match status" value="1"/>
</dbReference>
<dbReference type="AlphaFoldDB" id="X1DQ51"/>
<evidence type="ECO:0008006" key="3">
    <source>
        <dbReference type="Google" id="ProtNLM"/>
    </source>
</evidence>
<dbReference type="EMBL" id="BART01035043">
    <property type="protein sequence ID" value="GAH10375.1"/>
    <property type="molecule type" value="Genomic_DNA"/>
</dbReference>